<evidence type="ECO:0000313" key="4">
    <source>
        <dbReference type="Proteomes" id="UP000006727"/>
    </source>
</evidence>
<reference evidence="3" key="3">
    <citation type="submission" date="2020-12" db="UniProtKB">
        <authorList>
            <consortium name="EnsemblPlants"/>
        </authorList>
    </citation>
    <scope>IDENTIFICATION</scope>
</reference>
<dbReference type="Gramene" id="Pp3c7_11200V3.7">
    <property type="protein sequence ID" value="Pp3c7_11200V3.7"/>
    <property type="gene ID" value="Pp3c7_11200"/>
</dbReference>
<dbReference type="PANTHER" id="PTHR35490">
    <property type="entry name" value="BACTERIOPHAGE N4 ADSORPTION B PROTEIN"/>
    <property type="match status" value="1"/>
</dbReference>
<keyword evidence="2" id="KW-1133">Transmembrane helix</keyword>
<accession>A0A7I4E4G0</accession>
<dbReference type="RefSeq" id="XP_073391509.1">
    <property type="nucleotide sequence ID" value="XM_073535408.1"/>
</dbReference>
<feature type="compositionally biased region" description="Acidic residues" evidence="1">
    <location>
        <begin position="219"/>
        <end position="233"/>
    </location>
</feature>
<evidence type="ECO:0000313" key="3">
    <source>
        <dbReference type="EnsemblPlants" id="Pp3c7_11200V3.3"/>
    </source>
</evidence>
<name>A0A7I4E4G0_PHYPA</name>
<dbReference type="EnsemblPlants" id="Pp3c7_11200V3.5">
    <property type="protein sequence ID" value="Pp3c7_11200V3.5"/>
    <property type="gene ID" value="Pp3c7_11200"/>
</dbReference>
<feature type="region of interest" description="Disordered" evidence="1">
    <location>
        <begin position="172"/>
        <end position="244"/>
    </location>
</feature>
<reference evidence="3 4" key="2">
    <citation type="journal article" date="2018" name="Plant J.">
        <title>The Physcomitrella patens chromosome-scale assembly reveals moss genome structure and evolution.</title>
        <authorList>
            <person name="Lang D."/>
            <person name="Ullrich K.K."/>
            <person name="Murat F."/>
            <person name="Fuchs J."/>
            <person name="Jenkins J."/>
            <person name="Haas F.B."/>
            <person name="Piednoel M."/>
            <person name="Gundlach H."/>
            <person name="Van Bel M."/>
            <person name="Meyberg R."/>
            <person name="Vives C."/>
            <person name="Morata J."/>
            <person name="Symeonidi A."/>
            <person name="Hiss M."/>
            <person name="Muchero W."/>
            <person name="Kamisugi Y."/>
            <person name="Saleh O."/>
            <person name="Blanc G."/>
            <person name="Decker E.L."/>
            <person name="van Gessel N."/>
            <person name="Grimwood J."/>
            <person name="Hayes R.D."/>
            <person name="Graham S.W."/>
            <person name="Gunter L.E."/>
            <person name="McDaniel S.F."/>
            <person name="Hoernstein S.N.W."/>
            <person name="Larsson A."/>
            <person name="Li F.W."/>
            <person name="Perroud P.F."/>
            <person name="Phillips J."/>
            <person name="Ranjan P."/>
            <person name="Rokshar D.S."/>
            <person name="Rothfels C.J."/>
            <person name="Schneider L."/>
            <person name="Shu S."/>
            <person name="Stevenson D.W."/>
            <person name="Thummler F."/>
            <person name="Tillich M."/>
            <person name="Villarreal Aguilar J.C."/>
            <person name="Widiez T."/>
            <person name="Wong G.K."/>
            <person name="Wymore A."/>
            <person name="Zhang Y."/>
            <person name="Zimmer A.D."/>
            <person name="Quatrano R.S."/>
            <person name="Mayer K.F.X."/>
            <person name="Goodstein D."/>
            <person name="Casacuberta J.M."/>
            <person name="Vandepoele K."/>
            <person name="Reski R."/>
            <person name="Cuming A.C."/>
            <person name="Tuskan G.A."/>
            <person name="Maumus F."/>
            <person name="Salse J."/>
            <person name="Schmutz J."/>
            <person name="Rensing S.A."/>
        </authorList>
    </citation>
    <scope>NUCLEOTIDE SEQUENCE [LARGE SCALE GENOMIC DNA]</scope>
    <source>
        <strain evidence="3 4">cv. Gransden 2004</strain>
    </source>
</reference>
<dbReference type="Gramene" id="Pp3c7_11200V3.4">
    <property type="protein sequence ID" value="Pp3c7_11200V3.4"/>
    <property type="gene ID" value="Pp3c7_11200"/>
</dbReference>
<evidence type="ECO:0000256" key="2">
    <source>
        <dbReference type="SAM" id="Phobius"/>
    </source>
</evidence>
<dbReference type="OrthoDB" id="1923043at2759"/>
<dbReference type="EnsemblPlants" id="Pp3c7_11200V3.7">
    <property type="protein sequence ID" value="Pp3c7_11200V3.7"/>
    <property type="gene ID" value="Pp3c7_11200"/>
</dbReference>
<keyword evidence="2" id="KW-0472">Membrane</keyword>
<dbReference type="Proteomes" id="UP000006727">
    <property type="component" value="Chromosome 7"/>
</dbReference>
<dbReference type="PANTHER" id="PTHR35490:SF2">
    <property type="entry name" value="BACTERIOPHAGE N4 ADSORPTION B PROTEIN"/>
    <property type="match status" value="1"/>
</dbReference>
<dbReference type="FunCoup" id="A0A7I4E4G0">
    <property type="interactions" value="617"/>
</dbReference>
<dbReference type="AlphaFoldDB" id="A0A7I4E4G0"/>
<dbReference type="RefSeq" id="XP_024380999.1">
    <property type="nucleotide sequence ID" value="XM_024525231.2"/>
</dbReference>
<dbReference type="Gramene" id="Pp3c7_11200V3.6">
    <property type="protein sequence ID" value="Pp3c7_11200V3.6"/>
    <property type="gene ID" value="Pp3c7_11200"/>
</dbReference>
<dbReference type="KEGG" id="ppp:112284891"/>
<dbReference type="EnsemblPlants" id="Pp3c7_11200V3.4">
    <property type="protein sequence ID" value="Pp3c7_11200V3.4"/>
    <property type="gene ID" value="Pp3c7_11200"/>
</dbReference>
<feature type="compositionally biased region" description="Basic and acidic residues" evidence="1">
    <location>
        <begin position="175"/>
        <end position="191"/>
    </location>
</feature>
<dbReference type="Gramene" id="Pp3c7_11200V3.5">
    <property type="protein sequence ID" value="Pp3c7_11200V3.5"/>
    <property type="gene ID" value="Pp3c7_11200"/>
</dbReference>
<sequence>MSFMSVPALDRLLESSEIDPTAVPSWSARNDRRTAVSMSPLFSSHLHPKPSSPQPGISPTTFYPSPYILSFKRQVSDGTDGGIVKATCYGFDEAMQRTSGQIRELTSFRERSEVASDFRNKVTSNDVVLNEDVTLPVGAVEDDIAVEGKSWEGQENFRFQNTDNLEKQMSNTVTEKVEVKSNGWRRQESGKGSRSRNMSIGHQDSDLSSMSSSTREEFFDAPEEPLEGNTSDEDSLRGQRTARTKPDCRRDVDVNLNWQLDQEIKRRMAAEDAMAVLQLQCSEMASHLMSVDGGNRGLIDLGGSSWDSSSLAQKLVVARIVAASVARGAARAEVGEEMENVVAEKNREITRLRDKLHYYELVNQEMSQRNQEAFELARNRRHMRRNRNQWLTVCAGSAICLGITALVVGKFVPWASSRFPSGAVLQSHSRTDIHHSLSHDA</sequence>
<protein>
    <submittedName>
        <fullName evidence="3">Uncharacterized protein</fullName>
    </submittedName>
</protein>
<dbReference type="OMA" id="PSWSARN"/>
<dbReference type="EnsemblPlants" id="Pp3c7_11200V3.3">
    <property type="protein sequence ID" value="Pp3c7_11200V3.3"/>
    <property type="gene ID" value="Pp3c7_11200"/>
</dbReference>
<dbReference type="Gramene" id="Pp3c7_11200V3.3">
    <property type="protein sequence ID" value="Pp3c7_11200V3.3"/>
    <property type="gene ID" value="Pp3c7_11200"/>
</dbReference>
<dbReference type="GeneID" id="112284891"/>
<gene>
    <name evidence="3" type="primary">LOC112284891</name>
</gene>
<feature type="transmembrane region" description="Helical" evidence="2">
    <location>
        <begin position="390"/>
        <end position="412"/>
    </location>
</feature>
<dbReference type="EMBL" id="ABEU02000007">
    <property type="status" value="NOT_ANNOTATED_CDS"/>
    <property type="molecule type" value="Genomic_DNA"/>
</dbReference>
<keyword evidence="2" id="KW-0812">Transmembrane</keyword>
<organism evidence="3 4">
    <name type="scientific">Physcomitrium patens</name>
    <name type="common">Spreading-leaved earth moss</name>
    <name type="synonym">Physcomitrella patens</name>
    <dbReference type="NCBI Taxonomy" id="3218"/>
    <lineage>
        <taxon>Eukaryota</taxon>
        <taxon>Viridiplantae</taxon>
        <taxon>Streptophyta</taxon>
        <taxon>Embryophyta</taxon>
        <taxon>Bryophyta</taxon>
        <taxon>Bryophytina</taxon>
        <taxon>Bryopsida</taxon>
        <taxon>Funariidae</taxon>
        <taxon>Funariales</taxon>
        <taxon>Funariaceae</taxon>
        <taxon>Physcomitrium</taxon>
    </lineage>
</organism>
<evidence type="ECO:0000256" key="1">
    <source>
        <dbReference type="SAM" id="MobiDB-lite"/>
    </source>
</evidence>
<reference evidence="3 4" key="1">
    <citation type="journal article" date="2008" name="Science">
        <title>The Physcomitrella genome reveals evolutionary insights into the conquest of land by plants.</title>
        <authorList>
            <person name="Rensing S."/>
            <person name="Lang D."/>
            <person name="Zimmer A."/>
            <person name="Terry A."/>
            <person name="Salamov A."/>
            <person name="Shapiro H."/>
            <person name="Nishiyama T."/>
            <person name="Perroud P.-F."/>
            <person name="Lindquist E."/>
            <person name="Kamisugi Y."/>
            <person name="Tanahashi T."/>
            <person name="Sakakibara K."/>
            <person name="Fujita T."/>
            <person name="Oishi K."/>
            <person name="Shin-I T."/>
            <person name="Kuroki Y."/>
            <person name="Toyoda A."/>
            <person name="Suzuki Y."/>
            <person name="Hashimoto A."/>
            <person name="Yamaguchi K."/>
            <person name="Sugano A."/>
            <person name="Kohara Y."/>
            <person name="Fujiyama A."/>
            <person name="Anterola A."/>
            <person name="Aoki S."/>
            <person name="Ashton N."/>
            <person name="Barbazuk W.B."/>
            <person name="Barker E."/>
            <person name="Bennetzen J."/>
            <person name="Bezanilla M."/>
            <person name="Blankenship R."/>
            <person name="Cho S.H."/>
            <person name="Dutcher S."/>
            <person name="Estelle M."/>
            <person name="Fawcett J.A."/>
            <person name="Gundlach H."/>
            <person name="Hanada K."/>
            <person name="Heyl A."/>
            <person name="Hicks K.A."/>
            <person name="Hugh J."/>
            <person name="Lohr M."/>
            <person name="Mayer K."/>
            <person name="Melkozernov A."/>
            <person name="Murata T."/>
            <person name="Nelson D."/>
            <person name="Pils B."/>
            <person name="Prigge M."/>
            <person name="Reiss B."/>
            <person name="Renner T."/>
            <person name="Rombauts S."/>
            <person name="Rushton P."/>
            <person name="Sanderfoot A."/>
            <person name="Schween G."/>
            <person name="Shiu S.-H."/>
            <person name="Stueber K."/>
            <person name="Theodoulou F.L."/>
            <person name="Tu H."/>
            <person name="Van de Peer Y."/>
            <person name="Verrier P.J."/>
            <person name="Waters E."/>
            <person name="Wood A."/>
            <person name="Yang L."/>
            <person name="Cove D."/>
            <person name="Cuming A."/>
            <person name="Hasebe M."/>
            <person name="Lucas S."/>
            <person name="Mishler D.B."/>
            <person name="Reski R."/>
            <person name="Grigoriev I."/>
            <person name="Quatrano R.S."/>
            <person name="Boore J.L."/>
        </authorList>
    </citation>
    <scope>NUCLEOTIDE SEQUENCE [LARGE SCALE GENOMIC DNA]</scope>
    <source>
        <strain evidence="3 4">cv. Gransden 2004</strain>
    </source>
</reference>
<keyword evidence="4" id="KW-1185">Reference proteome</keyword>
<feature type="compositionally biased region" description="Polar residues" evidence="1">
    <location>
        <begin position="192"/>
        <end position="202"/>
    </location>
</feature>
<dbReference type="EnsemblPlants" id="Pp3c7_11200V3.6">
    <property type="protein sequence ID" value="Pp3c7_11200V3.6"/>
    <property type="gene ID" value="Pp3c7_11200"/>
</dbReference>
<proteinExistence type="predicted"/>